<dbReference type="Pfam" id="PF01154">
    <property type="entry name" value="HMG_CoA_synt_N"/>
    <property type="match status" value="1"/>
</dbReference>
<dbReference type="EMBL" id="KN822942">
    <property type="protein sequence ID" value="KIO34788.1"/>
    <property type="molecule type" value="Genomic_DNA"/>
</dbReference>
<dbReference type="Proteomes" id="UP000054248">
    <property type="component" value="Unassembled WGS sequence"/>
</dbReference>
<accession>A0A0C3LKZ7</accession>
<proteinExistence type="predicted"/>
<dbReference type="STRING" id="1051891.A0A0C3LKZ7"/>
<feature type="region of interest" description="Disordered" evidence="1">
    <location>
        <begin position="1"/>
        <end position="27"/>
    </location>
</feature>
<feature type="domain" description="Hydroxymethylglutaryl-coenzyme A synthase N-terminal" evidence="2">
    <location>
        <begin position="39"/>
        <end position="91"/>
    </location>
</feature>
<evidence type="ECO:0000313" key="3">
    <source>
        <dbReference type="EMBL" id="KIO34788.1"/>
    </source>
</evidence>
<protein>
    <recommendedName>
        <fullName evidence="2">Hydroxymethylglutaryl-coenzyme A synthase N-terminal domain-containing protein</fullName>
    </recommendedName>
</protein>
<evidence type="ECO:0000256" key="1">
    <source>
        <dbReference type="SAM" id="MobiDB-lite"/>
    </source>
</evidence>
<dbReference type="AlphaFoldDB" id="A0A0C3LKZ7"/>
<dbReference type="GO" id="GO:0016746">
    <property type="term" value="F:acyltransferase activity"/>
    <property type="evidence" value="ECO:0007669"/>
    <property type="project" value="InterPro"/>
</dbReference>
<evidence type="ECO:0000313" key="4">
    <source>
        <dbReference type="Proteomes" id="UP000054248"/>
    </source>
</evidence>
<dbReference type="Gene3D" id="3.40.47.10">
    <property type="match status" value="1"/>
</dbReference>
<reference evidence="3 4" key="1">
    <citation type="submission" date="2014-04" db="EMBL/GenBank/DDBJ databases">
        <authorList>
            <consortium name="DOE Joint Genome Institute"/>
            <person name="Kuo A."/>
            <person name="Girlanda M."/>
            <person name="Perotto S."/>
            <person name="Kohler A."/>
            <person name="Nagy L.G."/>
            <person name="Floudas D."/>
            <person name="Copeland A."/>
            <person name="Barry K.W."/>
            <person name="Cichocki N."/>
            <person name="Veneault-Fourrey C."/>
            <person name="LaButti K."/>
            <person name="Lindquist E.A."/>
            <person name="Lipzen A."/>
            <person name="Lundell T."/>
            <person name="Morin E."/>
            <person name="Murat C."/>
            <person name="Sun H."/>
            <person name="Tunlid A."/>
            <person name="Henrissat B."/>
            <person name="Grigoriev I.V."/>
            <person name="Hibbett D.S."/>
            <person name="Martin F."/>
            <person name="Nordberg H.P."/>
            <person name="Cantor M.N."/>
            <person name="Hua S.X."/>
        </authorList>
    </citation>
    <scope>NUCLEOTIDE SEQUENCE [LARGE SCALE GENOMIC DNA]</scope>
    <source>
        <strain evidence="3 4">MUT 4182</strain>
    </source>
</reference>
<evidence type="ECO:0000259" key="2">
    <source>
        <dbReference type="Pfam" id="PF01154"/>
    </source>
</evidence>
<dbReference type="InterPro" id="IPR013528">
    <property type="entry name" value="HMG_CoA_synth_N"/>
</dbReference>
<gene>
    <name evidence="3" type="ORF">M407DRAFT_16739</name>
</gene>
<sequence length="356" mass="37180">MNGNHPCFPISLRPRHSQPNTDVDWTHHPTTSMSSELVINSKKASHGPIAALFNDINWLESSSWDGRKATFFAGSITVYAAGGAGVCAVLIARTHPSSSILLQLTYMSNISIYKPPLDSEHPHISSPLAPFQPVTHGEFAIVNQLLVRLIAAGNVAAGQSSDMHHHDGGGAGGAGYGLGSTGSLTGASKLRLPGKQRIFGATASTCIDANTFAALGIGNVPGLHWIERRHQRCWSRWIGSSGLALLFAAQRHPPSLSLAGAKAGQQTAVNFASAGAGEKKGSTGLANLYLFGFLSFGCSSSSRSNDMDSATLARGASSTTADWSPHIQYTTTATSQIIASLTAVNVNPNVNGTAIP</sequence>
<dbReference type="HOGENOM" id="CLU_778878_0_0_1"/>
<feature type="compositionally biased region" description="Polar residues" evidence="1">
    <location>
        <begin position="17"/>
        <end position="27"/>
    </location>
</feature>
<organism evidence="3 4">
    <name type="scientific">Tulasnella calospora MUT 4182</name>
    <dbReference type="NCBI Taxonomy" id="1051891"/>
    <lineage>
        <taxon>Eukaryota</taxon>
        <taxon>Fungi</taxon>
        <taxon>Dikarya</taxon>
        <taxon>Basidiomycota</taxon>
        <taxon>Agaricomycotina</taxon>
        <taxon>Agaricomycetes</taxon>
        <taxon>Cantharellales</taxon>
        <taxon>Tulasnellaceae</taxon>
        <taxon>Tulasnella</taxon>
    </lineage>
</organism>
<dbReference type="InterPro" id="IPR016039">
    <property type="entry name" value="Thiolase-like"/>
</dbReference>
<dbReference type="OrthoDB" id="1269963at2759"/>
<keyword evidence="4" id="KW-1185">Reference proteome</keyword>
<name>A0A0C3LKZ7_9AGAM</name>
<reference evidence="4" key="2">
    <citation type="submission" date="2015-01" db="EMBL/GenBank/DDBJ databases">
        <title>Evolutionary Origins and Diversification of the Mycorrhizal Mutualists.</title>
        <authorList>
            <consortium name="DOE Joint Genome Institute"/>
            <consortium name="Mycorrhizal Genomics Consortium"/>
            <person name="Kohler A."/>
            <person name="Kuo A."/>
            <person name="Nagy L.G."/>
            <person name="Floudas D."/>
            <person name="Copeland A."/>
            <person name="Barry K.W."/>
            <person name="Cichocki N."/>
            <person name="Veneault-Fourrey C."/>
            <person name="LaButti K."/>
            <person name="Lindquist E.A."/>
            <person name="Lipzen A."/>
            <person name="Lundell T."/>
            <person name="Morin E."/>
            <person name="Murat C."/>
            <person name="Riley R."/>
            <person name="Ohm R."/>
            <person name="Sun H."/>
            <person name="Tunlid A."/>
            <person name="Henrissat B."/>
            <person name="Grigoriev I.V."/>
            <person name="Hibbett D.S."/>
            <person name="Martin F."/>
        </authorList>
    </citation>
    <scope>NUCLEOTIDE SEQUENCE [LARGE SCALE GENOMIC DNA]</scope>
    <source>
        <strain evidence="4">MUT 4182</strain>
    </source>
</reference>